<dbReference type="OrthoDB" id="2595354at2759"/>
<comment type="caution">
    <text evidence="2">The sequence shown here is derived from an EMBL/GenBank/DDBJ whole genome shotgun (WGS) entry which is preliminary data.</text>
</comment>
<dbReference type="GeneID" id="39588676"/>
<feature type="region of interest" description="Disordered" evidence="1">
    <location>
        <begin position="1"/>
        <end position="84"/>
    </location>
</feature>
<evidence type="ECO:0000313" key="2">
    <source>
        <dbReference type="EMBL" id="RSH85947.1"/>
    </source>
</evidence>
<name>A0A427Y4F1_9TREE</name>
<reference evidence="2 3" key="1">
    <citation type="submission" date="2018-11" db="EMBL/GenBank/DDBJ databases">
        <title>Genome sequence of Apiotrichum porosum DSM 27194.</title>
        <authorList>
            <person name="Aliyu H."/>
            <person name="Gorte O."/>
            <person name="Ochsenreither K."/>
        </authorList>
    </citation>
    <scope>NUCLEOTIDE SEQUENCE [LARGE SCALE GENOMIC DNA]</scope>
    <source>
        <strain evidence="2 3">DSM 27194</strain>
    </source>
</reference>
<organism evidence="2 3">
    <name type="scientific">Apiotrichum porosum</name>
    <dbReference type="NCBI Taxonomy" id="105984"/>
    <lineage>
        <taxon>Eukaryota</taxon>
        <taxon>Fungi</taxon>
        <taxon>Dikarya</taxon>
        <taxon>Basidiomycota</taxon>
        <taxon>Agaricomycotina</taxon>
        <taxon>Tremellomycetes</taxon>
        <taxon>Trichosporonales</taxon>
        <taxon>Trichosporonaceae</taxon>
        <taxon>Apiotrichum</taxon>
    </lineage>
</organism>
<accession>A0A427Y4F1</accession>
<evidence type="ECO:0000313" key="3">
    <source>
        <dbReference type="Proteomes" id="UP000279236"/>
    </source>
</evidence>
<feature type="compositionally biased region" description="Acidic residues" evidence="1">
    <location>
        <begin position="38"/>
        <end position="54"/>
    </location>
</feature>
<dbReference type="Proteomes" id="UP000279236">
    <property type="component" value="Unassembled WGS sequence"/>
</dbReference>
<keyword evidence="3" id="KW-1185">Reference proteome</keyword>
<evidence type="ECO:0000256" key="1">
    <source>
        <dbReference type="SAM" id="MobiDB-lite"/>
    </source>
</evidence>
<dbReference type="AlphaFoldDB" id="A0A427Y4F1"/>
<dbReference type="RefSeq" id="XP_028478732.1">
    <property type="nucleotide sequence ID" value="XM_028619760.1"/>
</dbReference>
<proteinExistence type="predicted"/>
<dbReference type="EMBL" id="RSCE01000002">
    <property type="protein sequence ID" value="RSH85947.1"/>
    <property type="molecule type" value="Genomic_DNA"/>
</dbReference>
<sequence>MKRPAAESSLKPAIKESKTKRSRTAGHPTQVSVKLEAESEGEPELTNNDDDDESSESKPQVKAKRKQPTPRAKPPPPTGEWTAAKREIFMDRVIEAGYKSLDLAALAEEQLANQLAHGRKGSFRDKAVKLIKGEEK</sequence>
<protein>
    <submittedName>
        <fullName evidence="2">Uncharacterized protein</fullName>
    </submittedName>
</protein>
<gene>
    <name evidence="2" type="ORF">EHS24_004133</name>
</gene>